<sequence>MDDTALAAMVARVRRNAPQLTADEVPDDDVKAYAEDAFIQATADGFKDGVLTIATGWLATHFAAMAFNKNDNVSKQKADVLEQDFFDRGGSDDYLAEYLRLKDDLGDGATTIKFY</sequence>
<protein>
    <submittedName>
        <fullName evidence="1">Uncharacterized protein</fullName>
    </submittedName>
</protein>
<keyword evidence="2" id="KW-1185">Reference proteome</keyword>
<dbReference type="PATRIC" id="fig|1423726.3.peg.2647"/>
<dbReference type="OrthoDB" id="2305821at2"/>
<evidence type="ECO:0000313" key="2">
    <source>
        <dbReference type="Proteomes" id="UP000051461"/>
    </source>
</evidence>
<proteinExistence type="predicted"/>
<organism evidence="1 2">
    <name type="scientific">Loigolactobacillus bifermentans DSM 20003</name>
    <dbReference type="NCBI Taxonomy" id="1423726"/>
    <lineage>
        <taxon>Bacteria</taxon>
        <taxon>Bacillati</taxon>
        <taxon>Bacillota</taxon>
        <taxon>Bacilli</taxon>
        <taxon>Lactobacillales</taxon>
        <taxon>Lactobacillaceae</taxon>
        <taxon>Loigolactobacillus</taxon>
    </lineage>
</organism>
<evidence type="ECO:0000313" key="1">
    <source>
        <dbReference type="EMBL" id="KRK40802.1"/>
    </source>
</evidence>
<dbReference type="RefSeq" id="WP_057903236.1">
    <property type="nucleotide sequence ID" value="NZ_AZDA01000003.1"/>
</dbReference>
<dbReference type="AlphaFoldDB" id="A0A0R1HAR3"/>
<gene>
    <name evidence="1" type="ORF">FC07_GL002551</name>
</gene>
<dbReference type="STRING" id="1423726.FC07_GL002551"/>
<dbReference type="Proteomes" id="UP000051461">
    <property type="component" value="Unassembled WGS sequence"/>
</dbReference>
<dbReference type="EMBL" id="AZDA01000003">
    <property type="protein sequence ID" value="KRK40802.1"/>
    <property type="molecule type" value="Genomic_DNA"/>
</dbReference>
<comment type="caution">
    <text evidence="1">The sequence shown here is derived from an EMBL/GenBank/DDBJ whole genome shotgun (WGS) entry which is preliminary data.</text>
</comment>
<reference evidence="1 2" key="1">
    <citation type="journal article" date="2015" name="Genome Announc.">
        <title>Expanding the biotechnology potential of lactobacilli through comparative genomics of 213 strains and associated genera.</title>
        <authorList>
            <person name="Sun Z."/>
            <person name="Harris H.M."/>
            <person name="McCann A."/>
            <person name="Guo C."/>
            <person name="Argimon S."/>
            <person name="Zhang W."/>
            <person name="Yang X."/>
            <person name="Jeffery I.B."/>
            <person name="Cooney J.C."/>
            <person name="Kagawa T.F."/>
            <person name="Liu W."/>
            <person name="Song Y."/>
            <person name="Salvetti E."/>
            <person name="Wrobel A."/>
            <person name="Rasinkangas P."/>
            <person name="Parkhill J."/>
            <person name="Rea M.C."/>
            <person name="O'Sullivan O."/>
            <person name="Ritari J."/>
            <person name="Douillard F.P."/>
            <person name="Paul Ross R."/>
            <person name="Yang R."/>
            <person name="Briner A.E."/>
            <person name="Felis G.E."/>
            <person name="de Vos W.M."/>
            <person name="Barrangou R."/>
            <person name="Klaenhammer T.R."/>
            <person name="Caufield P.W."/>
            <person name="Cui Y."/>
            <person name="Zhang H."/>
            <person name="O'Toole P.W."/>
        </authorList>
    </citation>
    <scope>NUCLEOTIDE SEQUENCE [LARGE SCALE GENOMIC DNA]</scope>
    <source>
        <strain evidence="1 2">DSM 20003</strain>
    </source>
</reference>
<name>A0A0R1HAR3_9LACO</name>
<accession>A0A0R1HAR3</accession>